<sequence>MWYVYVLLSKKAQAWYIGSTKNLQKRILNHNEGKDKSTKYGLPWKLIYCEVGLNKNDARARERYLKSGMGRRYLKNRLKFFFAKGL</sequence>
<dbReference type="Proteomes" id="UP000178613">
    <property type="component" value="Unassembled WGS sequence"/>
</dbReference>
<dbReference type="Pfam" id="PF01541">
    <property type="entry name" value="GIY-YIG"/>
    <property type="match status" value="1"/>
</dbReference>
<feature type="domain" description="GIY-YIG" evidence="1">
    <location>
        <begin position="1"/>
        <end position="77"/>
    </location>
</feature>
<dbReference type="InterPro" id="IPR000305">
    <property type="entry name" value="GIY-YIG_endonuc"/>
</dbReference>
<accession>A0A1G2RD72</accession>
<dbReference type="InterPro" id="IPR035901">
    <property type="entry name" value="GIY-YIG_endonuc_sf"/>
</dbReference>
<organism evidence="2 3">
    <name type="scientific">Candidatus Wildermuthbacteria bacterium RIFCSPHIGHO2_02_FULL_49_9</name>
    <dbReference type="NCBI Taxonomy" id="1802456"/>
    <lineage>
        <taxon>Bacteria</taxon>
        <taxon>Candidatus Wildermuthiibacteriota</taxon>
    </lineage>
</organism>
<gene>
    <name evidence="2" type="ORF">A3D64_01885</name>
</gene>
<dbReference type="SUPFAM" id="SSF82771">
    <property type="entry name" value="GIY-YIG endonuclease"/>
    <property type="match status" value="1"/>
</dbReference>
<dbReference type="PROSITE" id="PS50164">
    <property type="entry name" value="GIY_YIG"/>
    <property type="match status" value="1"/>
</dbReference>
<comment type="caution">
    <text evidence="2">The sequence shown here is derived from an EMBL/GenBank/DDBJ whole genome shotgun (WGS) entry which is preliminary data.</text>
</comment>
<evidence type="ECO:0000259" key="1">
    <source>
        <dbReference type="PROSITE" id="PS50164"/>
    </source>
</evidence>
<dbReference type="CDD" id="cd10449">
    <property type="entry name" value="GIY-YIG_SLX1_like"/>
    <property type="match status" value="1"/>
</dbReference>
<evidence type="ECO:0000313" key="3">
    <source>
        <dbReference type="Proteomes" id="UP000178613"/>
    </source>
</evidence>
<protein>
    <submittedName>
        <fullName evidence="2">Excinuclease ABC subunit C</fullName>
    </submittedName>
</protein>
<dbReference type="AlphaFoldDB" id="A0A1G2RD72"/>
<evidence type="ECO:0000313" key="2">
    <source>
        <dbReference type="EMBL" id="OHA70793.1"/>
    </source>
</evidence>
<dbReference type="EMBL" id="MHUB01000017">
    <property type="protein sequence ID" value="OHA70793.1"/>
    <property type="molecule type" value="Genomic_DNA"/>
</dbReference>
<proteinExistence type="predicted"/>
<name>A0A1G2RD72_9BACT</name>
<reference evidence="2 3" key="1">
    <citation type="journal article" date="2016" name="Nat. Commun.">
        <title>Thousands of microbial genomes shed light on interconnected biogeochemical processes in an aquifer system.</title>
        <authorList>
            <person name="Anantharaman K."/>
            <person name="Brown C.T."/>
            <person name="Hug L.A."/>
            <person name="Sharon I."/>
            <person name="Castelle C.J."/>
            <person name="Probst A.J."/>
            <person name="Thomas B.C."/>
            <person name="Singh A."/>
            <person name="Wilkins M.J."/>
            <person name="Karaoz U."/>
            <person name="Brodie E.L."/>
            <person name="Williams K.H."/>
            <person name="Hubbard S.S."/>
            <person name="Banfield J.F."/>
        </authorList>
    </citation>
    <scope>NUCLEOTIDE SEQUENCE [LARGE SCALE GENOMIC DNA]</scope>
</reference>
<dbReference type="Gene3D" id="3.40.1440.10">
    <property type="entry name" value="GIY-YIG endonuclease"/>
    <property type="match status" value="1"/>
</dbReference>